<accession>A0A0E9USA8</accession>
<name>A0A0E9USA8_ANGAN</name>
<dbReference type="EMBL" id="GBXM01039931">
    <property type="protein sequence ID" value="JAH68646.1"/>
    <property type="molecule type" value="Transcribed_RNA"/>
</dbReference>
<reference evidence="1" key="1">
    <citation type="submission" date="2014-11" db="EMBL/GenBank/DDBJ databases">
        <authorList>
            <person name="Amaro Gonzalez C."/>
        </authorList>
    </citation>
    <scope>NUCLEOTIDE SEQUENCE</scope>
</reference>
<organism evidence="1">
    <name type="scientific">Anguilla anguilla</name>
    <name type="common">European freshwater eel</name>
    <name type="synonym">Muraena anguilla</name>
    <dbReference type="NCBI Taxonomy" id="7936"/>
    <lineage>
        <taxon>Eukaryota</taxon>
        <taxon>Metazoa</taxon>
        <taxon>Chordata</taxon>
        <taxon>Craniata</taxon>
        <taxon>Vertebrata</taxon>
        <taxon>Euteleostomi</taxon>
        <taxon>Actinopterygii</taxon>
        <taxon>Neopterygii</taxon>
        <taxon>Teleostei</taxon>
        <taxon>Anguilliformes</taxon>
        <taxon>Anguillidae</taxon>
        <taxon>Anguilla</taxon>
    </lineage>
</organism>
<reference evidence="1" key="2">
    <citation type="journal article" date="2015" name="Fish Shellfish Immunol.">
        <title>Early steps in the European eel (Anguilla anguilla)-Vibrio vulnificus interaction in the gills: Role of the RtxA13 toxin.</title>
        <authorList>
            <person name="Callol A."/>
            <person name="Pajuelo D."/>
            <person name="Ebbesson L."/>
            <person name="Teles M."/>
            <person name="MacKenzie S."/>
            <person name="Amaro C."/>
        </authorList>
    </citation>
    <scope>NUCLEOTIDE SEQUENCE</scope>
</reference>
<evidence type="ECO:0000313" key="1">
    <source>
        <dbReference type="EMBL" id="JAH68646.1"/>
    </source>
</evidence>
<sequence>MENEVWILVNRHRKKRSSKTVCLTAW</sequence>
<dbReference type="AlphaFoldDB" id="A0A0E9USA8"/>
<proteinExistence type="predicted"/>
<protein>
    <submittedName>
        <fullName evidence="1">Uncharacterized protein</fullName>
    </submittedName>
</protein>